<dbReference type="SUPFAM" id="SSF50129">
    <property type="entry name" value="GroES-like"/>
    <property type="match status" value="1"/>
</dbReference>
<dbReference type="InterPro" id="IPR013154">
    <property type="entry name" value="ADH-like_N"/>
</dbReference>
<evidence type="ECO:0000256" key="5">
    <source>
        <dbReference type="ARBA" id="ARBA00022833"/>
    </source>
</evidence>
<dbReference type="GO" id="GO:0008270">
    <property type="term" value="F:zinc ion binding"/>
    <property type="evidence" value="ECO:0007669"/>
    <property type="project" value="InterPro"/>
</dbReference>
<dbReference type="GO" id="GO:0003939">
    <property type="term" value="F:L-iditol 2-dehydrogenase (NAD+) activity"/>
    <property type="evidence" value="ECO:0007669"/>
    <property type="project" value="TreeGrafter"/>
</dbReference>
<dbReference type="GO" id="GO:0006062">
    <property type="term" value="P:sorbitol catabolic process"/>
    <property type="evidence" value="ECO:0007669"/>
    <property type="project" value="TreeGrafter"/>
</dbReference>
<dbReference type="Proteomes" id="UP000325672">
    <property type="component" value="Unassembled WGS sequence"/>
</dbReference>
<dbReference type="Pfam" id="PF08240">
    <property type="entry name" value="ADH_N"/>
    <property type="match status" value="1"/>
</dbReference>
<comment type="pathway">
    <text evidence="2">Carbohydrate degradation.</text>
</comment>
<comment type="cofactor">
    <cofactor evidence="1 8">
        <name>Zn(2+)</name>
        <dbReference type="ChEBI" id="CHEBI:29105"/>
    </cofactor>
</comment>
<evidence type="ECO:0000256" key="4">
    <source>
        <dbReference type="ARBA" id="ARBA00022723"/>
    </source>
</evidence>
<dbReference type="RefSeq" id="XP_031915449.1">
    <property type="nucleotide sequence ID" value="XM_032054112.1"/>
</dbReference>
<feature type="domain" description="Enoyl reductase (ER)" evidence="9">
    <location>
        <begin position="70"/>
        <end position="406"/>
    </location>
</feature>
<dbReference type="SMART" id="SM00829">
    <property type="entry name" value="PKS_ER"/>
    <property type="match status" value="1"/>
</dbReference>
<comment type="similarity">
    <text evidence="3 8">Belongs to the zinc-containing alcohol dehydrogenase family.</text>
</comment>
<reference evidence="10 11" key="1">
    <citation type="submission" date="2019-04" db="EMBL/GenBank/DDBJ databases">
        <title>Friends and foes A comparative genomics study of 23 Aspergillus species from section Flavi.</title>
        <authorList>
            <consortium name="DOE Joint Genome Institute"/>
            <person name="Kjaerbolling I."/>
            <person name="Vesth T."/>
            <person name="Frisvad J.C."/>
            <person name="Nybo J.L."/>
            <person name="Theobald S."/>
            <person name="Kildgaard S."/>
            <person name="Isbrandt T."/>
            <person name="Kuo A."/>
            <person name="Sato A."/>
            <person name="Lyhne E.K."/>
            <person name="Kogle M.E."/>
            <person name="Wiebenga A."/>
            <person name="Kun R.S."/>
            <person name="Lubbers R.J."/>
            <person name="Makela M.R."/>
            <person name="Barry K."/>
            <person name="Chovatia M."/>
            <person name="Clum A."/>
            <person name="Daum C."/>
            <person name="Haridas S."/>
            <person name="He G."/>
            <person name="LaButti K."/>
            <person name="Lipzen A."/>
            <person name="Mondo S."/>
            <person name="Riley R."/>
            <person name="Salamov A."/>
            <person name="Simmons B.A."/>
            <person name="Magnuson J.K."/>
            <person name="Henrissat B."/>
            <person name="Mortensen U.H."/>
            <person name="Larsen T.O."/>
            <person name="Devries R.P."/>
            <person name="Grigoriev I.V."/>
            <person name="Machida M."/>
            <person name="Baker S.E."/>
            <person name="Andersen M.R."/>
        </authorList>
    </citation>
    <scope>NUCLEOTIDE SEQUENCE [LARGE SCALE GENOMIC DNA]</scope>
    <source>
        <strain evidence="10 11">CBS 117625</strain>
    </source>
</reference>
<keyword evidence="5 8" id="KW-0862">Zinc</keyword>
<gene>
    <name evidence="10" type="ORF">BDV38DRAFT_242580</name>
</gene>
<dbReference type="AlphaFoldDB" id="A0A5N6SXH9"/>
<dbReference type="Pfam" id="PF00107">
    <property type="entry name" value="ADH_zinc_N"/>
    <property type="match status" value="1"/>
</dbReference>
<dbReference type="UniPathway" id="UPA00146">
    <property type="reaction ID" value="UER00577"/>
</dbReference>
<dbReference type="InterPro" id="IPR036291">
    <property type="entry name" value="NAD(P)-bd_dom_sf"/>
</dbReference>
<dbReference type="CDD" id="cd05285">
    <property type="entry name" value="sorbitol_DH"/>
    <property type="match status" value="1"/>
</dbReference>
<keyword evidence="6" id="KW-0560">Oxidoreductase</keyword>
<dbReference type="PANTHER" id="PTHR43161:SF3">
    <property type="entry name" value="D-XYLULOSE REDUCTASE"/>
    <property type="match status" value="1"/>
</dbReference>
<evidence type="ECO:0000259" key="9">
    <source>
        <dbReference type="SMART" id="SM00829"/>
    </source>
</evidence>
<dbReference type="InterPro" id="IPR011032">
    <property type="entry name" value="GroES-like_sf"/>
</dbReference>
<dbReference type="InterPro" id="IPR013149">
    <property type="entry name" value="ADH-like_C"/>
</dbReference>
<sequence length="421" mass="45021">MFRRNRDQANVHIRHYLFQSGPSAIENHAIQFLTFHSSRFILAYSTWSLRSKMATDTHPIVNKASVLRPGGSFYYEDRERPSLESDRHVIVRVVATGLCGSDVHYWQHGRIGRYVVENPIILGHESSGIVVACGVEASGIEVGDRVAIEPGVACNTCNPCRSGRYNLCKGMRFAATPPYDGTLCTYYSVPVECCYKLPAHISLRDGALVEPLGVAVHGCRLAGDLQDKSVIVFGAGPVGLLCCAVASAFGASTVVVVDIVAARLESARKYGATHTYQMSAEKSPELNADALAATAGLIDGANVVLDASGAEPCINCGIHALAHGGTFVQVGLGRPNLSLPVGQICDKEAVFKGSFRYGPGDFKLAIGLLNSRRVQVDGLVTHEFSFSQVEEAFKHVAGKGGIKSVIYGPDIDVEAAKQASV</sequence>
<dbReference type="Gene3D" id="3.40.50.720">
    <property type="entry name" value="NAD(P)-binding Rossmann-like Domain"/>
    <property type="match status" value="1"/>
</dbReference>
<dbReference type="PANTHER" id="PTHR43161">
    <property type="entry name" value="SORBITOL DEHYDROGENASE"/>
    <property type="match status" value="1"/>
</dbReference>
<name>A0A5N6SXH9_ASPPS</name>
<dbReference type="Gene3D" id="3.90.180.10">
    <property type="entry name" value="Medium-chain alcohol dehydrogenases, catalytic domain"/>
    <property type="match status" value="1"/>
</dbReference>
<dbReference type="GeneID" id="43638322"/>
<dbReference type="OrthoDB" id="3941538at2759"/>
<keyword evidence="11" id="KW-1185">Reference proteome</keyword>
<dbReference type="EMBL" id="ML743566">
    <property type="protein sequence ID" value="KAE8139386.1"/>
    <property type="molecule type" value="Genomic_DNA"/>
</dbReference>
<evidence type="ECO:0000256" key="7">
    <source>
        <dbReference type="ARBA" id="ARBA00023027"/>
    </source>
</evidence>
<evidence type="ECO:0000313" key="11">
    <source>
        <dbReference type="Proteomes" id="UP000325672"/>
    </source>
</evidence>
<proteinExistence type="inferred from homology"/>
<keyword evidence="4 8" id="KW-0479">Metal-binding</keyword>
<organism evidence="10 11">
    <name type="scientific">Aspergillus pseudotamarii</name>
    <dbReference type="NCBI Taxonomy" id="132259"/>
    <lineage>
        <taxon>Eukaryota</taxon>
        <taxon>Fungi</taxon>
        <taxon>Dikarya</taxon>
        <taxon>Ascomycota</taxon>
        <taxon>Pezizomycotina</taxon>
        <taxon>Eurotiomycetes</taxon>
        <taxon>Eurotiomycetidae</taxon>
        <taxon>Eurotiales</taxon>
        <taxon>Aspergillaceae</taxon>
        <taxon>Aspergillus</taxon>
        <taxon>Aspergillus subgen. Circumdati</taxon>
    </lineage>
</organism>
<dbReference type="GO" id="GO:0019569">
    <property type="term" value="P:L-arabinose catabolic process to D-xylulose 5-phosphate"/>
    <property type="evidence" value="ECO:0007669"/>
    <property type="project" value="UniProtKB-UniPathway"/>
</dbReference>
<evidence type="ECO:0000256" key="6">
    <source>
        <dbReference type="ARBA" id="ARBA00023002"/>
    </source>
</evidence>
<evidence type="ECO:0000256" key="8">
    <source>
        <dbReference type="RuleBase" id="RU361277"/>
    </source>
</evidence>
<dbReference type="SUPFAM" id="SSF51735">
    <property type="entry name" value="NAD(P)-binding Rossmann-fold domains"/>
    <property type="match status" value="1"/>
</dbReference>
<evidence type="ECO:0000256" key="1">
    <source>
        <dbReference type="ARBA" id="ARBA00001947"/>
    </source>
</evidence>
<evidence type="ECO:0000256" key="2">
    <source>
        <dbReference type="ARBA" id="ARBA00004921"/>
    </source>
</evidence>
<dbReference type="InterPro" id="IPR002328">
    <property type="entry name" value="ADH_Zn_CS"/>
</dbReference>
<evidence type="ECO:0000256" key="3">
    <source>
        <dbReference type="ARBA" id="ARBA00008072"/>
    </source>
</evidence>
<dbReference type="InterPro" id="IPR045306">
    <property type="entry name" value="SDH-like"/>
</dbReference>
<dbReference type="InterPro" id="IPR020843">
    <property type="entry name" value="ER"/>
</dbReference>
<evidence type="ECO:0000313" key="10">
    <source>
        <dbReference type="EMBL" id="KAE8139386.1"/>
    </source>
</evidence>
<keyword evidence="7" id="KW-0520">NAD</keyword>
<protein>
    <submittedName>
        <fullName evidence="10">Chaperonin 10-like protein</fullName>
    </submittedName>
</protein>
<accession>A0A5N6SXH9</accession>
<dbReference type="PROSITE" id="PS00059">
    <property type="entry name" value="ADH_ZINC"/>
    <property type="match status" value="1"/>
</dbReference>
<dbReference type="FunFam" id="3.40.50.720:FF:000068">
    <property type="entry name" value="Sorbitol dehydrogenase"/>
    <property type="match status" value="1"/>
</dbReference>